<evidence type="ECO:0000313" key="1">
    <source>
        <dbReference type="EMBL" id="UWE03903.1"/>
    </source>
</evidence>
<dbReference type="RefSeq" id="WP_259436152.1">
    <property type="nucleotide sequence ID" value="NZ_CP103866.1"/>
</dbReference>
<sequence length="60" mass="6857">MAKPWKHLCGSGCFDVVNEKTKKGVAFIIEPCYITTCRRDVAVITKKRTLKIRYGIKQRG</sequence>
<proteinExistence type="predicted"/>
<dbReference type="Proteomes" id="UP001058650">
    <property type="component" value="Chromosome"/>
</dbReference>
<dbReference type="EMBL" id="CP103866">
    <property type="protein sequence ID" value="UWE03903.1"/>
    <property type="molecule type" value="Genomic_DNA"/>
</dbReference>
<accession>A0ABY5U789</accession>
<gene>
    <name evidence="1" type="ORF">NYR52_01435</name>
</gene>
<keyword evidence="2" id="KW-1185">Reference proteome</keyword>
<reference evidence="1" key="1">
    <citation type="submission" date="2022-08" db="EMBL/GenBank/DDBJ databases">
        <title>The complete genome sequence of the thermophilic bacterium Laceyella sacchari FBKL4.010 reveals the basis for tetramethylpyrazine biosynthesis in Moutai-flavor Daqu.</title>
        <authorList>
            <person name="Li D."/>
            <person name="Huang W."/>
            <person name="Wang C."/>
            <person name="Qiu S."/>
        </authorList>
    </citation>
    <scope>NUCLEOTIDE SEQUENCE</scope>
    <source>
        <strain evidence="1">FBKL4.014</strain>
    </source>
</reference>
<name>A0ABY5U789_LACSH</name>
<protein>
    <submittedName>
        <fullName evidence="1">Uncharacterized protein</fullName>
    </submittedName>
</protein>
<organism evidence="1 2">
    <name type="scientific">Laceyella sacchari</name>
    <name type="common">Thermoactinomyces thalpophilus</name>
    <dbReference type="NCBI Taxonomy" id="37482"/>
    <lineage>
        <taxon>Bacteria</taxon>
        <taxon>Bacillati</taxon>
        <taxon>Bacillota</taxon>
        <taxon>Bacilli</taxon>
        <taxon>Bacillales</taxon>
        <taxon>Thermoactinomycetaceae</taxon>
        <taxon>Laceyella</taxon>
    </lineage>
</organism>
<evidence type="ECO:0000313" key="2">
    <source>
        <dbReference type="Proteomes" id="UP001058650"/>
    </source>
</evidence>